<gene>
    <name evidence="1" type="ORF">CLV51_1058</name>
</gene>
<dbReference type="RefSeq" id="WP_106530086.1">
    <property type="nucleotide sequence ID" value="NZ_PYAW01000005.1"/>
</dbReference>
<evidence type="ECO:0000313" key="1">
    <source>
        <dbReference type="EMBL" id="PSL44636.1"/>
    </source>
</evidence>
<proteinExistence type="predicted"/>
<accession>A0A2P8HEH5</accession>
<sequence>MKKNFLLLTIAILLVGCVTSKQSILPKTLEHEINVESNGYQPLDPLPVYEVVLNAAGDTIGKGPKIGQIPKVENIKIMATLPDETMRLAIGQVNKTGSISFGATSIGYKDSNYIIVLDYIKFDTKSLTALIKQDDTGNITDFKSITTNKPDTLQMPFRIIPVYVGVGLRFTATIHVLDGNVNLSNLFGLGLAAESNKINGTLVIQTLGISGQNISTLIPMPSQLNTTTIQNAIMALAAIKAKIYEADAEIHPRIIGFYNNFGGGQKTINRLISSVLSGSVTHVVRM</sequence>
<evidence type="ECO:0000313" key="2">
    <source>
        <dbReference type="Proteomes" id="UP000240971"/>
    </source>
</evidence>
<dbReference type="AlphaFoldDB" id="A0A2P8HEH5"/>
<comment type="caution">
    <text evidence="1">The sequence shown here is derived from an EMBL/GenBank/DDBJ whole genome shotgun (WGS) entry which is preliminary data.</text>
</comment>
<organism evidence="1 2">
    <name type="scientific">Chitinophaga niastensis</name>
    <dbReference type="NCBI Taxonomy" id="536980"/>
    <lineage>
        <taxon>Bacteria</taxon>
        <taxon>Pseudomonadati</taxon>
        <taxon>Bacteroidota</taxon>
        <taxon>Chitinophagia</taxon>
        <taxon>Chitinophagales</taxon>
        <taxon>Chitinophagaceae</taxon>
        <taxon>Chitinophaga</taxon>
    </lineage>
</organism>
<keyword evidence="2" id="KW-1185">Reference proteome</keyword>
<name>A0A2P8HEH5_CHINA</name>
<reference evidence="1 2" key="1">
    <citation type="submission" date="2018-03" db="EMBL/GenBank/DDBJ databases">
        <title>Genomic Encyclopedia of Archaeal and Bacterial Type Strains, Phase II (KMG-II): from individual species to whole genera.</title>
        <authorList>
            <person name="Goeker M."/>
        </authorList>
    </citation>
    <scope>NUCLEOTIDE SEQUENCE [LARGE SCALE GENOMIC DNA]</scope>
    <source>
        <strain evidence="1 2">DSM 24859</strain>
    </source>
</reference>
<dbReference type="Proteomes" id="UP000240971">
    <property type="component" value="Unassembled WGS sequence"/>
</dbReference>
<dbReference type="OrthoDB" id="7593748at2"/>
<dbReference type="EMBL" id="PYAW01000005">
    <property type="protein sequence ID" value="PSL44636.1"/>
    <property type="molecule type" value="Genomic_DNA"/>
</dbReference>
<protein>
    <submittedName>
        <fullName evidence="1">Uncharacterized protein</fullName>
    </submittedName>
</protein>
<dbReference type="PROSITE" id="PS51257">
    <property type="entry name" value="PROKAR_LIPOPROTEIN"/>
    <property type="match status" value="1"/>
</dbReference>